<gene>
    <name evidence="2" type="ORF">SAMN06265360_108106</name>
</gene>
<name>A0A238X093_9PSEU</name>
<proteinExistence type="predicted"/>
<keyword evidence="1" id="KW-0472">Membrane</keyword>
<dbReference type="EMBL" id="FZNW01000008">
    <property type="protein sequence ID" value="SNR51914.1"/>
    <property type="molecule type" value="Genomic_DNA"/>
</dbReference>
<reference evidence="2 3" key="1">
    <citation type="submission" date="2017-06" db="EMBL/GenBank/DDBJ databases">
        <authorList>
            <person name="Kim H.J."/>
            <person name="Triplett B.A."/>
        </authorList>
    </citation>
    <scope>NUCLEOTIDE SEQUENCE [LARGE SCALE GENOMIC DNA]</scope>
    <source>
        <strain evidence="2 3">DSM 45207</strain>
    </source>
</reference>
<keyword evidence="1" id="KW-1133">Transmembrane helix</keyword>
<keyword evidence="1" id="KW-0812">Transmembrane</keyword>
<feature type="transmembrane region" description="Helical" evidence="1">
    <location>
        <begin position="44"/>
        <end position="60"/>
    </location>
</feature>
<feature type="transmembrane region" description="Helical" evidence="1">
    <location>
        <begin position="72"/>
        <end position="101"/>
    </location>
</feature>
<evidence type="ECO:0000256" key="1">
    <source>
        <dbReference type="SAM" id="Phobius"/>
    </source>
</evidence>
<accession>A0A238X093</accession>
<evidence type="ECO:0000313" key="2">
    <source>
        <dbReference type="EMBL" id="SNR51914.1"/>
    </source>
</evidence>
<keyword evidence="3" id="KW-1185">Reference proteome</keyword>
<evidence type="ECO:0000313" key="3">
    <source>
        <dbReference type="Proteomes" id="UP000198348"/>
    </source>
</evidence>
<dbReference type="Proteomes" id="UP000198348">
    <property type="component" value="Unassembled WGS sequence"/>
</dbReference>
<dbReference type="InterPro" id="IPR008407">
    <property type="entry name" value="Brnchd-chn_aa_trnsp_AzlD"/>
</dbReference>
<protein>
    <submittedName>
        <fullName evidence="2">Branched-chain amino acid transport protein</fullName>
    </submittedName>
</protein>
<dbReference type="Pfam" id="PF05437">
    <property type="entry name" value="AzlD"/>
    <property type="match status" value="1"/>
</dbReference>
<organism evidence="2 3">
    <name type="scientific">Haloechinothrix alba</name>
    <dbReference type="NCBI Taxonomy" id="664784"/>
    <lineage>
        <taxon>Bacteria</taxon>
        <taxon>Bacillati</taxon>
        <taxon>Actinomycetota</taxon>
        <taxon>Actinomycetes</taxon>
        <taxon>Pseudonocardiales</taxon>
        <taxon>Pseudonocardiaceae</taxon>
        <taxon>Haloechinothrix</taxon>
    </lineage>
</organism>
<sequence length="107" mass="10845">MMPAGSMVATVVALAAGTYALRCAGPALRDRVQLPHWLTRRITMATVVLLAALVATQALVDGEGFAGWARPAGVLAGGVLAWLRAPFLVVVLAGAAVAAALRMAGVP</sequence>
<dbReference type="AlphaFoldDB" id="A0A238X093"/>